<keyword evidence="1" id="KW-0732">Signal</keyword>
<evidence type="ECO:0000256" key="1">
    <source>
        <dbReference type="SAM" id="SignalP"/>
    </source>
</evidence>
<evidence type="ECO:0000313" key="2">
    <source>
        <dbReference type="EMBL" id="QSS50881.1"/>
    </source>
</evidence>
<evidence type="ECO:0000313" key="3">
    <source>
        <dbReference type="Proteomes" id="UP000663419"/>
    </source>
</evidence>
<name>A0A8A1LB25_AJEC8</name>
<feature type="signal peptide" evidence="1">
    <location>
        <begin position="1"/>
        <end position="18"/>
    </location>
</feature>
<accession>A0A8A1LB25</accession>
<dbReference type="Proteomes" id="UP000663419">
    <property type="component" value="Chromosome 2"/>
</dbReference>
<proteinExistence type="predicted"/>
<dbReference type="EMBL" id="CP069103">
    <property type="protein sequence ID" value="QSS50881.1"/>
    <property type="molecule type" value="Genomic_DNA"/>
</dbReference>
<organism evidence="2 3">
    <name type="scientific">Ajellomyces capsulatus (strain H88)</name>
    <name type="common">Darling's disease fungus</name>
    <name type="synonym">Histoplasma capsulatum</name>
    <dbReference type="NCBI Taxonomy" id="544711"/>
    <lineage>
        <taxon>Eukaryota</taxon>
        <taxon>Fungi</taxon>
        <taxon>Dikarya</taxon>
        <taxon>Ascomycota</taxon>
        <taxon>Pezizomycotina</taxon>
        <taxon>Eurotiomycetes</taxon>
        <taxon>Eurotiomycetidae</taxon>
        <taxon>Onygenales</taxon>
        <taxon>Ajellomycetaceae</taxon>
        <taxon>Histoplasma</taxon>
    </lineage>
</organism>
<dbReference type="AlphaFoldDB" id="A0A8A1LB25"/>
<dbReference type="VEuPathDB" id="FungiDB:I7I53_06060"/>
<protein>
    <submittedName>
        <fullName evidence="2">Uncharacterized protein</fullName>
    </submittedName>
</protein>
<feature type="chain" id="PRO_5034225743" evidence="1">
    <location>
        <begin position="19"/>
        <end position="121"/>
    </location>
</feature>
<gene>
    <name evidence="2" type="ORF">I7I53_06060</name>
</gene>
<reference evidence="2" key="1">
    <citation type="submission" date="2021-01" db="EMBL/GenBank/DDBJ databases">
        <title>Chromosome-level genome assembly of a human fungal pathogen reveals clustering of transcriptionally co-regulated genes.</title>
        <authorList>
            <person name="Voorhies M."/>
            <person name="Cohen S."/>
            <person name="Shea T.P."/>
            <person name="Petrus S."/>
            <person name="Munoz J.F."/>
            <person name="Poplawski S."/>
            <person name="Goldman W.E."/>
            <person name="Michael T."/>
            <person name="Cuomo C.A."/>
            <person name="Sil A."/>
            <person name="Beyhan S."/>
        </authorList>
    </citation>
    <scope>NUCLEOTIDE SEQUENCE</scope>
    <source>
        <strain evidence="2">H88</strain>
    </source>
</reference>
<sequence length="121" mass="13595">MRPVAGSVVSCSLIASLADFLIQMNGGVTRRHHAWLAFLESDKLQLKLLFQDSRESVEGSQCIMFTGWPFVVPTYNRHVAIWRRGPHAHHGFQCCLLELLLYREQVCFYVNSHSGGASTCG</sequence>